<dbReference type="PANTHER" id="PTHR24103">
    <property type="entry name" value="E3 UBIQUITIN-PROTEIN LIGASE TRIM"/>
    <property type="match status" value="1"/>
</dbReference>
<accession>A0A3N0Y048</accession>
<dbReference type="CDD" id="cd13733">
    <property type="entry name" value="SPRY_PRY_C-I_1"/>
    <property type="match status" value="1"/>
</dbReference>
<dbReference type="Gene3D" id="2.60.120.920">
    <property type="match status" value="1"/>
</dbReference>
<dbReference type="InterPro" id="IPR006574">
    <property type="entry name" value="PRY"/>
</dbReference>
<reference evidence="2 3" key="1">
    <citation type="submission" date="2018-10" db="EMBL/GenBank/DDBJ databases">
        <title>Genome assembly for a Yunnan-Guizhou Plateau 3E fish, Anabarilius grahami (Regan), and its evolutionary and genetic applications.</title>
        <authorList>
            <person name="Jiang W."/>
        </authorList>
    </citation>
    <scope>NUCLEOTIDE SEQUENCE [LARGE SCALE GENOMIC DNA]</scope>
    <source>
        <strain evidence="2">AG-KIZ</strain>
        <tissue evidence="2">Muscle</tissue>
    </source>
</reference>
<feature type="domain" description="B30.2/SPRY" evidence="1">
    <location>
        <begin position="1"/>
        <end position="178"/>
    </location>
</feature>
<dbReference type="EMBL" id="RJVU01056654">
    <property type="protein sequence ID" value="ROK47446.1"/>
    <property type="molecule type" value="Genomic_DNA"/>
</dbReference>
<dbReference type="InterPro" id="IPR001870">
    <property type="entry name" value="B30.2/SPRY"/>
</dbReference>
<name>A0A3N0Y048_ANAGA</name>
<dbReference type="InterPro" id="IPR003879">
    <property type="entry name" value="Butyrophylin_SPRY"/>
</dbReference>
<dbReference type="InterPro" id="IPR050143">
    <property type="entry name" value="TRIM/RBCC"/>
</dbReference>
<keyword evidence="3" id="KW-1185">Reference proteome</keyword>
<dbReference type="Proteomes" id="UP000281406">
    <property type="component" value="Unassembled WGS sequence"/>
</dbReference>
<evidence type="ECO:0000313" key="3">
    <source>
        <dbReference type="Proteomes" id="UP000281406"/>
    </source>
</evidence>
<evidence type="ECO:0000313" key="2">
    <source>
        <dbReference type="EMBL" id="ROK47446.1"/>
    </source>
</evidence>
<protein>
    <submittedName>
        <fullName evidence="2">Pyrin</fullName>
    </submittedName>
</protein>
<dbReference type="Pfam" id="PF00622">
    <property type="entry name" value="SPRY"/>
    <property type="match status" value="1"/>
</dbReference>
<dbReference type="AlphaFoldDB" id="A0A3N0Y048"/>
<dbReference type="PROSITE" id="PS50188">
    <property type="entry name" value="B302_SPRY"/>
    <property type="match status" value="1"/>
</dbReference>
<dbReference type="SMART" id="SM00589">
    <property type="entry name" value="PRY"/>
    <property type="match status" value="1"/>
</dbReference>
<proteinExistence type="predicted"/>
<dbReference type="FunFam" id="2.60.120.920:FF:000004">
    <property type="entry name" value="Butyrophilin subfamily 1 member A1"/>
    <property type="match status" value="1"/>
</dbReference>
<gene>
    <name evidence="2" type="ORF">DPX16_1226</name>
</gene>
<sequence>SLFSTVNVILDADSAHPCLVVSDDGKQVNIGNREKEERKNRFGDYLGVLGKDGFSSGSFYFEVQVKNQPEWDLGVAKESCKRKGWMIYLRPEDGYWTVSLRDGEYLARDSSPVSLSLTVEPQRIGVFVDYEKRLVSFYDVESMSHIHSFTGQSFTGKLFPFVSLGYWNENSTPLIICD</sequence>
<comment type="caution">
    <text evidence="2">The sequence shown here is derived from an EMBL/GenBank/DDBJ whole genome shotgun (WGS) entry which is preliminary data.</text>
</comment>
<dbReference type="InterPro" id="IPR043136">
    <property type="entry name" value="B30.2/SPRY_sf"/>
</dbReference>
<dbReference type="SUPFAM" id="SSF49899">
    <property type="entry name" value="Concanavalin A-like lectins/glucanases"/>
    <property type="match status" value="1"/>
</dbReference>
<dbReference type="InterPro" id="IPR003877">
    <property type="entry name" value="SPRY_dom"/>
</dbReference>
<organism evidence="2 3">
    <name type="scientific">Anabarilius grahami</name>
    <name type="common">Kanglang fish</name>
    <name type="synonym">Barilius grahami</name>
    <dbReference type="NCBI Taxonomy" id="495550"/>
    <lineage>
        <taxon>Eukaryota</taxon>
        <taxon>Metazoa</taxon>
        <taxon>Chordata</taxon>
        <taxon>Craniata</taxon>
        <taxon>Vertebrata</taxon>
        <taxon>Euteleostomi</taxon>
        <taxon>Actinopterygii</taxon>
        <taxon>Neopterygii</taxon>
        <taxon>Teleostei</taxon>
        <taxon>Ostariophysi</taxon>
        <taxon>Cypriniformes</taxon>
        <taxon>Xenocyprididae</taxon>
        <taxon>Xenocypridinae</taxon>
        <taxon>Xenocypridinae incertae sedis</taxon>
        <taxon>Anabarilius</taxon>
    </lineage>
</organism>
<evidence type="ECO:0000259" key="1">
    <source>
        <dbReference type="PROSITE" id="PS50188"/>
    </source>
</evidence>
<dbReference type="PRINTS" id="PR01407">
    <property type="entry name" value="BUTYPHLNCDUF"/>
</dbReference>
<dbReference type="InterPro" id="IPR013320">
    <property type="entry name" value="ConA-like_dom_sf"/>
</dbReference>
<dbReference type="OrthoDB" id="6105938at2759"/>
<dbReference type="SMART" id="SM00449">
    <property type="entry name" value="SPRY"/>
    <property type="match status" value="1"/>
</dbReference>
<feature type="non-terminal residue" evidence="2">
    <location>
        <position position="1"/>
    </location>
</feature>
<dbReference type="Pfam" id="PF13765">
    <property type="entry name" value="PRY"/>
    <property type="match status" value="1"/>
</dbReference>